<evidence type="ECO:0000256" key="1">
    <source>
        <dbReference type="ARBA" id="ARBA00004141"/>
    </source>
</evidence>
<protein>
    <recommendedName>
        <fullName evidence="8">Major facilitator superfamily (MFS) profile domain-containing protein</fullName>
    </recommendedName>
</protein>
<keyword evidence="10" id="KW-1185">Reference proteome</keyword>
<evidence type="ECO:0000256" key="2">
    <source>
        <dbReference type="ARBA" id="ARBA00010992"/>
    </source>
</evidence>
<evidence type="ECO:0000256" key="4">
    <source>
        <dbReference type="ARBA" id="ARBA00022692"/>
    </source>
</evidence>
<keyword evidence="6 7" id="KW-0472">Membrane</keyword>
<evidence type="ECO:0000256" key="3">
    <source>
        <dbReference type="ARBA" id="ARBA00022448"/>
    </source>
</evidence>
<dbReference type="PANTHER" id="PTHR48020">
    <property type="entry name" value="PROTON MYO-INOSITOL COTRANSPORTER"/>
    <property type="match status" value="1"/>
</dbReference>
<evidence type="ECO:0000313" key="9">
    <source>
        <dbReference type="EMBL" id="RYR76412.1"/>
    </source>
</evidence>
<feature type="domain" description="Major facilitator superfamily (MFS) profile" evidence="8">
    <location>
        <begin position="1"/>
        <end position="94"/>
    </location>
</feature>
<dbReference type="Gene3D" id="1.20.1250.20">
    <property type="entry name" value="MFS general substrate transporter like domains"/>
    <property type="match status" value="1"/>
</dbReference>
<dbReference type="SUPFAM" id="SSF103473">
    <property type="entry name" value="MFS general substrate transporter"/>
    <property type="match status" value="1"/>
</dbReference>
<dbReference type="EMBL" id="SDMP01000001">
    <property type="protein sequence ID" value="RYR76412.1"/>
    <property type="molecule type" value="Genomic_DNA"/>
</dbReference>
<proteinExistence type="inferred from homology"/>
<evidence type="ECO:0000256" key="5">
    <source>
        <dbReference type="ARBA" id="ARBA00022989"/>
    </source>
</evidence>
<dbReference type="PROSITE" id="PS50850">
    <property type="entry name" value="MFS"/>
    <property type="match status" value="1"/>
</dbReference>
<reference evidence="9 10" key="1">
    <citation type="submission" date="2019-01" db="EMBL/GenBank/DDBJ databases">
        <title>Sequencing of cultivated peanut Arachis hypogaea provides insights into genome evolution and oil improvement.</title>
        <authorList>
            <person name="Chen X."/>
        </authorList>
    </citation>
    <scope>NUCLEOTIDE SEQUENCE [LARGE SCALE GENOMIC DNA]</scope>
    <source>
        <strain evidence="10">cv. Fuhuasheng</strain>
        <tissue evidence="9">Leaves</tissue>
    </source>
</reference>
<keyword evidence="4 7" id="KW-0812">Transmembrane</keyword>
<dbReference type="AlphaFoldDB" id="A0A445EM24"/>
<dbReference type="Proteomes" id="UP000289738">
    <property type="component" value="Chromosome A01"/>
</dbReference>
<dbReference type="PANTHER" id="PTHR48020:SF24">
    <property type="entry name" value="INOSITOL TRANSPORTER 4"/>
    <property type="match status" value="1"/>
</dbReference>
<dbReference type="PROSITE" id="PS00217">
    <property type="entry name" value="SUGAR_TRANSPORT_2"/>
    <property type="match status" value="1"/>
</dbReference>
<feature type="transmembrane region" description="Helical" evidence="7">
    <location>
        <begin position="49"/>
        <end position="71"/>
    </location>
</feature>
<dbReference type="InterPro" id="IPR036259">
    <property type="entry name" value="MFS_trans_sf"/>
</dbReference>
<dbReference type="InterPro" id="IPR005828">
    <property type="entry name" value="MFS_sugar_transport-like"/>
</dbReference>
<accession>A0A445EM24</accession>
<evidence type="ECO:0000256" key="7">
    <source>
        <dbReference type="SAM" id="Phobius"/>
    </source>
</evidence>
<dbReference type="STRING" id="3818.A0A445EM24"/>
<dbReference type="GO" id="GO:0005366">
    <property type="term" value="F:myo-inositol:proton symporter activity"/>
    <property type="evidence" value="ECO:0007669"/>
    <property type="project" value="TreeGrafter"/>
</dbReference>
<dbReference type="GO" id="GO:0016020">
    <property type="term" value="C:membrane"/>
    <property type="evidence" value="ECO:0007669"/>
    <property type="project" value="UniProtKB-SubCell"/>
</dbReference>
<keyword evidence="5 7" id="KW-1133">Transmembrane helix</keyword>
<evidence type="ECO:0000259" key="8">
    <source>
        <dbReference type="PROSITE" id="PS50850"/>
    </source>
</evidence>
<dbReference type="InterPro" id="IPR020846">
    <property type="entry name" value="MFS_dom"/>
</dbReference>
<dbReference type="InterPro" id="IPR005829">
    <property type="entry name" value="Sugar_transporter_CS"/>
</dbReference>
<evidence type="ECO:0000313" key="10">
    <source>
        <dbReference type="Proteomes" id="UP000289738"/>
    </source>
</evidence>
<evidence type="ECO:0000256" key="6">
    <source>
        <dbReference type="ARBA" id="ARBA00023136"/>
    </source>
</evidence>
<sequence>MDVTGAIIGGAVGEWMNDRLGRKISILGADIVLFFGTIVMAIAQAPWVFIVGRILVGFGVGIASMTFPLYISEASPAAIRRALVCINGLLIIFG</sequence>
<comment type="caution">
    <text evidence="9">The sequence shown here is derived from an EMBL/GenBank/DDBJ whole genome shotgun (WGS) entry which is preliminary data.</text>
</comment>
<name>A0A445EM24_ARAHY</name>
<organism evidence="9 10">
    <name type="scientific">Arachis hypogaea</name>
    <name type="common">Peanut</name>
    <dbReference type="NCBI Taxonomy" id="3818"/>
    <lineage>
        <taxon>Eukaryota</taxon>
        <taxon>Viridiplantae</taxon>
        <taxon>Streptophyta</taxon>
        <taxon>Embryophyta</taxon>
        <taxon>Tracheophyta</taxon>
        <taxon>Spermatophyta</taxon>
        <taxon>Magnoliopsida</taxon>
        <taxon>eudicotyledons</taxon>
        <taxon>Gunneridae</taxon>
        <taxon>Pentapetalae</taxon>
        <taxon>rosids</taxon>
        <taxon>fabids</taxon>
        <taxon>Fabales</taxon>
        <taxon>Fabaceae</taxon>
        <taxon>Papilionoideae</taxon>
        <taxon>50 kb inversion clade</taxon>
        <taxon>dalbergioids sensu lato</taxon>
        <taxon>Dalbergieae</taxon>
        <taxon>Pterocarpus clade</taxon>
        <taxon>Arachis</taxon>
    </lineage>
</organism>
<feature type="transmembrane region" description="Helical" evidence="7">
    <location>
        <begin position="24"/>
        <end position="43"/>
    </location>
</feature>
<dbReference type="Pfam" id="PF00083">
    <property type="entry name" value="Sugar_tr"/>
    <property type="match status" value="1"/>
</dbReference>
<dbReference type="InterPro" id="IPR050814">
    <property type="entry name" value="Myo-inositol_Transporter"/>
</dbReference>
<gene>
    <name evidence="9" type="ORF">Ahy_A01g000999</name>
</gene>
<comment type="subcellular location">
    <subcellularLocation>
        <location evidence="1">Membrane</location>
        <topology evidence="1">Multi-pass membrane protein</topology>
    </subcellularLocation>
</comment>
<keyword evidence="3" id="KW-0813">Transport</keyword>
<comment type="similarity">
    <text evidence="2">Belongs to the major facilitator superfamily. Sugar transporter (TC 2.A.1.1) family.</text>
</comment>